<dbReference type="InterPro" id="IPR018816">
    <property type="entry name" value="Cactin_central"/>
</dbReference>
<feature type="compositionally biased region" description="Basic and acidic residues" evidence="1">
    <location>
        <begin position="142"/>
        <end position="159"/>
    </location>
</feature>
<feature type="compositionally biased region" description="Acidic residues" evidence="1">
    <location>
        <begin position="198"/>
        <end position="208"/>
    </location>
</feature>
<dbReference type="PANTHER" id="PTHR21737">
    <property type="entry name" value="POLYGLUTAMINE BINDING PROTEIN 1/MARVEL MEMBRANE-ASSOCIATING DOMAIN CONTAINING 3"/>
    <property type="match status" value="1"/>
</dbReference>
<protein>
    <recommendedName>
        <fullName evidence="2">Splicing factor cactin central domain-containing protein</fullName>
    </recommendedName>
</protein>
<dbReference type="Pfam" id="PF10312">
    <property type="entry name" value="Cactin_mid"/>
    <property type="match status" value="1"/>
</dbReference>
<dbReference type="GO" id="GO:0005681">
    <property type="term" value="C:spliceosomal complex"/>
    <property type="evidence" value="ECO:0007669"/>
    <property type="project" value="TreeGrafter"/>
</dbReference>
<dbReference type="GO" id="GO:0005737">
    <property type="term" value="C:cytoplasm"/>
    <property type="evidence" value="ECO:0007669"/>
    <property type="project" value="TreeGrafter"/>
</dbReference>
<accession>A0AAV8SPZ2</accession>
<reference evidence="3 4" key="1">
    <citation type="submission" date="2021-09" db="EMBL/GenBank/DDBJ databases">
        <title>Genomic insights and catalytic innovation underlie evolution of tropane alkaloids biosynthesis.</title>
        <authorList>
            <person name="Wang Y.-J."/>
            <person name="Tian T."/>
            <person name="Huang J.-P."/>
            <person name="Huang S.-X."/>
        </authorList>
    </citation>
    <scope>NUCLEOTIDE SEQUENCE [LARGE SCALE GENOMIC DNA]</scope>
    <source>
        <strain evidence="3">KIB-2018</strain>
        <tissue evidence="3">Leaf</tissue>
    </source>
</reference>
<comment type="caution">
    <text evidence="3">The sequence shown here is derived from an EMBL/GenBank/DDBJ whole genome shotgun (WGS) entry which is preliminary data.</text>
</comment>
<gene>
    <name evidence="3" type="ORF">K2173_001872</name>
</gene>
<dbReference type="Proteomes" id="UP001159364">
    <property type="component" value="Linkage Group LG09"/>
</dbReference>
<name>A0AAV8SPZ2_9ROSI</name>
<keyword evidence="4" id="KW-1185">Reference proteome</keyword>
<evidence type="ECO:0000313" key="4">
    <source>
        <dbReference type="Proteomes" id="UP001159364"/>
    </source>
</evidence>
<dbReference type="GO" id="GO:0045292">
    <property type="term" value="P:mRNA cis splicing, via spliceosome"/>
    <property type="evidence" value="ECO:0007669"/>
    <property type="project" value="TreeGrafter"/>
</dbReference>
<proteinExistence type="predicted"/>
<sequence>MEELRDDIKLHLDMDRKTQTYVDYWEALLVVANWELAEARKKDAVDRAKVRGEQLPAELLAEERGLHSSIETDVRDLLEGKSSSELDALRSQIESQMSSGSAKVVEYWETVLKRLQIYKAKACLKEIHAKMLRKHLQRLEPHLEGDDKVETDHSLRPSEEESEHDVDDSKTFSPEPMLKDDQEAEEGGSFSPELLHGDDDEEAIDPEEDRATLERKRVAVFEEKQWRIREAMASKPPPPKDNF</sequence>
<feature type="domain" description="Splicing factor cactin central" evidence="2">
    <location>
        <begin position="1"/>
        <end position="128"/>
    </location>
</feature>
<evidence type="ECO:0000259" key="2">
    <source>
        <dbReference type="Pfam" id="PF10312"/>
    </source>
</evidence>
<feature type="region of interest" description="Disordered" evidence="1">
    <location>
        <begin position="142"/>
        <end position="216"/>
    </location>
</feature>
<dbReference type="PANTHER" id="PTHR21737:SF4">
    <property type="entry name" value="SPLICING FACTOR CACTIN"/>
    <property type="match status" value="1"/>
</dbReference>
<dbReference type="AlphaFoldDB" id="A0AAV8SPZ2"/>
<organism evidence="3 4">
    <name type="scientific">Erythroxylum novogranatense</name>
    <dbReference type="NCBI Taxonomy" id="1862640"/>
    <lineage>
        <taxon>Eukaryota</taxon>
        <taxon>Viridiplantae</taxon>
        <taxon>Streptophyta</taxon>
        <taxon>Embryophyta</taxon>
        <taxon>Tracheophyta</taxon>
        <taxon>Spermatophyta</taxon>
        <taxon>Magnoliopsida</taxon>
        <taxon>eudicotyledons</taxon>
        <taxon>Gunneridae</taxon>
        <taxon>Pentapetalae</taxon>
        <taxon>rosids</taxon>
        <taxon>fabids</taxon>
        <taxon>Malpighiales</taxon>
        <taxon>Erythroxylaceae</taxon>
        <taxon>Erythroxylum</taxon>
    </lineage>
</organism>
<evidence type="ECO:0000256" key="1">
    <source>
        <dbReference type="SAM" id="MobiDB-lite"/>
    </source>
</evidence>
<evidence type="ECO:0000313" key="3">
    <source>
        <dbReference type="EMBL" id="KAJ8753974.1"/>
    </source>
</evidence>
<dbReference type="EMBL" id="JAIWQS010000009">
    <property type="protein sequence ID" value="KAJ8753974.1"/>
    <property type="molecule type" value="Genomic_DNA"/>
</dbReference>